<evidence type="ECO:0000313" key="4">
    <source>
        <dbReference type="Proteomes" id="UP000762676"/>
    </source>
</evidence>
<dbReference type="SUPFAM" id="SSF48113">
    <property type="entry name" value="Heme-dependent peroxidases"/>
    <property type="match status" value="1"/>
</dbReference>
<dbReference type="PANTHER" id="PTHR11475">
    <property type="entry name" value="OXIDASE/PEROXIDASE"/>
    <property type="match status" value="1"/>
</dbReference>
<dbReference type="Gene3D" id="1.10.640.10">
    <property type="entry name" value="Haem peroxidase domain superfamily, animal type"/>
    <property type="match status" value="1"/>
</dbReference>
<sequence>MIRCFTGFLLLFVCFSPVISDEFERHPNDGWYNNLVHPEWGAVDTHLLRLSPADYSDGVYEPAGKARPNPFTISQIAFSGSNRLGSARNRNALLVFFGQQLVEEIMDVQRPGCPIEFFNIPVPKDHTYNPDGKENLEMPFRRARYDQRTGFSPNNPRQQLNEITPYMDGTLVYGPGKAVEDAIRLFKDGLLKTTSQNIKESFPAENSIRLPYANPPSPRDHVLRPVSRFRLYGNPRSHENPFLVTLSTVWFRYHNYVASRLKRKNPSWDDEALFLAARKRVIGQYQKIAMYEWLPSFLEIKPRSSVPTFNMADYPYKGGGKNVYKGYSPNVHPGISSEFQAAAMRFGHTLVPAGVKTKRIRTSCFDSRRPVQARFTNKANGFRNNQTEINVTGIRLCNSYWVPEETVEEEPGVDEIVRGMVYTRSAREDNILVSDIRENLFGPLDWSRRDLGALNIQRGRDLGLPGYNAVREAYGLPRIDRWEDINKKGFFSGVIKNLKSLYGNTSAPDELDLFPGGLLETTNDGPGELFRTIILDQFLRIRHGDRFWYENENTG</sequence>
<evidence type="ECO:0000256" key="1">
    <source>
        <dbReference type="PIRSR" id="PIRSR619791-2"/>
    </source>
</evidence>
<dbReference type="GO" id="GO:0046872">
    <property type="term" value="F:metal ion binding"/>
    <property type="evidence" value="ECO:0007669"/>
    <property type="project" value="UniProtKB-KW"/>
</dbReference>
<name>A0AAV4F0A9_9GAST</name>
<gene>
    <name evidence="3" type="ORF">ElyMa_001970000</name>
</gene>
<evidence type="ECO:0000256" key="2">
    <source>
        <dbReference type="SAM" id="SignalP"/>
    </source>
</evidence>
<keyword evidence="1" id="KW-0479">Metal-binding</keyword>
<dbReference type="InterPro" id="IPR010255">
    <property type="entry name" value="Haem_peroxidase_sf"/>
</dbReference>
<dbReference type="PANTHER" id="PTHR11475:SF144">
    <property type="entry name" value="NAD(P)H OXIDASE (H2O2-FORMING)"/>
    <property type="match status" value="1"/>
</dbReference>
<comment type="caution">
    <text evidence="3">The sequence shown here is derived from an EMBL/GenBank/DDBJ whole genome shotgun (WGS) entry which is preliminary data.</text>
</comment>
<dbReference type="InterPro" id="IPR037120">
    <property type="entry name" value="Haem_peroxidase_sf_animal"/>
</dbReference>
<keyword evidence="1" id="KW-0408">Iron</keyword>
<protein>
    <submittedName>
        <fullName evidence="3">Dual oxidase</fullName>
    </submittedName>
</protein>
<feature type="binding site" description="axial binding residue" evidence="1">
    <location>
        <position position="348"/>
    </location>
    <ligand>
        <name>heme b</name>
        <dbReference type="ChEBI" id="CHEBI:60344"/>
    </ligand>
    <ligandPart>
        <name>Fe</name>
        <dbReference type="ChEBI" id="CHEBI:18248"/>
    </ligandPart>
</feature>
<dbReference type="EMBL" id="BMAT01004020">
    <property type="protein sequence ID" value="GFR66424.1"/>
    <property type="molecule type" value="Genomic_DNA"/>
</dbReference>
<dbReference type="PROSITE" id="PS50292">
    <property type="entry name" value="PEROXIDASE_3"/>
    <property type="match status" value="1"/>
</dbReference>
<organism evidence="3 4">
    <name type="scientific">Elysia marginata</name>
    <dbReference type="NCBI Taxonomy" id="1093978"/>
    <lineage>
        <taxon>Eukaryota</taxon>
        <taxon>Metazoa</taxon>
        <taxon>Spiralia</taxon>
        <taxon>Lophotrochozoa</taxon>
        <taxon>Mollusca</taxon>
        <taxon>Gastropoda</taxon>
        <taxon>Heterobranchia</taxon>
        <taxon>Euthyneura</taxon>
        <taxon>Panpulmonata</taxon>
        <taxon>Sacoglossa</taxon>
        <taxon>Placobranchoidea</taxon>
        <taxon>Plakobranchidae</taxon>
        <taxon>Elysia</taxon>
    </lineage>
</organism>
<dbReference type="AlphaFoldDB" id="A0AAV4F0A9"/>
<keyword evidence="4" id="KW-1185">Reference proteome</keyword>
<accession>A0AAV4F0A9</accession>
<keyword evidence="2" id="KW-0732">Signal</keyword>
<dbReference type="InterPro" id="IPR019791">
    <property type="entry name" value="Haem_peroxidase_animal"/>
</dbReference>
<dbReference type="Pfam" id="PF03098">
    <property type="entry name" value="An_peroxidase"/>
    <property type="match status" value="1"/>
</dbReference>
<dbReference type="PRINTS" id="PR00457">
    <property type="entry name" value="ANPEROXIDASE"/>
</dbReference>
<feature type="signal peptide" evidence="2">
    <location>
        <begin position="1"/>
        <end position="20"/>
    </location>
</feature>
<dbReference type="GO" id="GO:0020037">
    <property type="term" value="F:heme binding"/>
    <property type="evidence" value="ECO:0007669"/>
    <property type="project" value="InterPro"/>
</dbReference>
<dbReference type="GO" id="GO:0004601">
    <property type="term" value="F:peroxidase activity"/>
    <property type="evidence" value="ECO:0007669"/>
    <property type="project" value="InterPro"/>
</dbReference>
<keyword evidence="1" id="KW-0349">Heme</keyword>
<proteinExistence type="predicted"/>
<dbReference type="Proteomes" id="UP000762676">
    <property type="component" value="Unassembled WGS sequence"/>
</dbReference>
<feature type="chain" id="PRO_5043774969" evidence="2">
    <location>
        <begin position="21"/>
        <end position="555"/>
    </location>
</feature>
<evidence type="ECO:0000313" key="3">
    <source>
        <dbReference type="EMBL" id="GFR66424.1"/>
    </source>
</evidence>
<dbReference type="GO" id="GO:0006979">
    <property type="term" value="P:response to oxidative stress"/>
    <property type="evidence" value="ECO:0007669"/>
    <property type="project" value="InterPro"/>
</dbReference>
<reference evidence="3 4" key="1">
    <citation type="journal article" date="2021" name="Elife">
        <title>Chloroplast acquisition without the gene transfer in kleptoplastic sea slugs, Plakobranchus ocellatus.</title>
        <authorList>
            <person name="Maeda T."/>
            <person name="Takahashi S."/>
            <person name="Yoshida T."/>
            <person name="Shimamura S."/>
            <person name="Takaki Y."/>
            <person name="Nagai Y."/>
            <person name="Toyoda A."/>
            <person name="Suzuki Y."/>
            <person name="Arimoto A."/>
            <person name="Ishii H."/>
            <person name="Satoh N."/>
            <person name="Nishiyama T."/>
            <person name="Hasebe M."/>
            <person name="Maruyama T."/>
            <person name="Minagawa J."/>
            <person name="Obokata J."/>
            <person name="Shigenobu S."/>
        </authorList>
    </citation>
    <scope>NUCLEOTIDE SEQUENCE [LARGE SCALE GENOMIC DNA]</scope>
</reference>